<feature type="domain" description="GST N-terminal" evidence="1">
    <location>
        <begin position="7"/>
        <end position="76"/>
    </location>
</feature>
<evidence type="ECO:0000259" key="1">
    <source>
        <dbReference type="Pfam" id="PF02798"/>
    </source>
</evidence>
<dbReference type="AlphaFoldDB" id="A0A427YT41"/>
<dbReference type="STRING" id="1890683.A0A427YT41"/>
<dbReference type="InterPro" id="IPR004045">
    <property type="entry name" value="Glutathione_S-Trfase_N"/>
</dbReference>
<protein>
    <recommendedName>
        <fullName evidence="1">GST N-terminal domain-containing protein</fullName>
    </recommendedName>
</protein>
<accession>A0A427YT41</accession>
<dbReference type="Gene3D" id="3.40.30.10">
    <property type="entry name" value="Glutaredoxin"/>
    <property type="match status" value="1"/>
</dbReference>
<name>A0A427YT41_9TREE</name>
<dbReference type="OrthoDB" id="412788at2759"/>
<proteinExistence type="predicted"/>
<evidence type="ECO:0000313" key="2">
    <source>
        <dbReference type="EMBL" id="RSH94155.1"/>
    </source>
</evidence>
<evidence type="ECO:0000313" key="3">
    <source>
        <dbReference type="Proteomes" id="UP000279259"/>
    </source>
</evidence>
<sequence length="173" mass="18915">MAISRPQIKLYKNWESTWANLPKLAQFELGYKQEDIEWINIELLKGGNFDTEFLVVNPNGTLPALQVDGKNFIDSIFDPWFLISELDTSLANSARRIRAAASPAPIPAVDNALMALPAKLGGLGILSFKRGAPLAFAAASEAADTLLAPLLDQDIDAASQTVLSRRERCQEAF</sequence>
<gene>
    <name evidence="2" type="ORF">EHS25_003958</name>
</gene>
<comment type="caution">
    <text evidence="2">The sequence shown here is derived from an EMBL/GenBank/DDBJ whole genome shotgun (WGS) entry which is preliminary data.</text>
</comment>
<organism evidence="2 3">
    <name type="scientific">Saitozyma podzolica</name>
    <dbReference type="NCBI Taxonomy" id="1890683"/>
    <lineage>
        <taxon>Eukaryota</taxon>
        <taxon>Fungi</taxon>
        <taxon>Dikarya</taxon>
        <taxon>Basidiomycota</taxon>
        <taxon>Agaricomycotina</taxon>
        <taxon>Tremellomycetes</taxon>
        <taxon>Tremellales</taxon>
        <taxon>Trimorphomycetaceae</taxon>
        <taxon>Saitozyma</taxon>
    </lineage>
</organism>
<dbReference type="EMBL" id="RSCD01000002">
    <property type="protein sequence ID" value="RSH94155.1"/>
    <property type="molecule type" value="Genomic_DNA"/>
</dbReference>
<dbReference type="Pfam" id="PF02798">
    <property type="entry name" value="GST_N"/>
    <property type="match status" value="1"/>
</dbReference>
<dbReference type="Proteomes" id="UP000279259">
    <property type="component" value="Unassembled WGS sequence"/>
</dbReference>
<dbReference type="SUPFAM" id="SSF52833">
    <property type="entry name" value="Thioredoxin-like"/>
    <property type="match status" value="1"/>
</dbReference>
<reference evidence="2 3" key="1">
    <citation type="submission" date="2018-11" db="EMBL/GenBank/DDBJ databases">
        <title>Genome sequence of Saitozyma podzolica DSM 27192.</title>
        <authorList>
            <person name="Aliyu H."/>
            <person name="Gorte O."/>
            <person name="Ochsenreither K."/>
        </authorList>
    </citation>
    <scope>NUCLEOTIDE SEQUENCE [LARGE SCALE GENOMIC DNA]</scope>
    <source>
        <strain evidence="2 3">DSM 27192</strain>
    </source>
</reference>
<dbReference type="InterPro" id="IPR036249">
    <property type="entry name" value="Thioredoxin-like_sf"/>
</dbReference>
<keyword evidence="3" id="KW-1185">Reference proteome</keyword>